<name>A0A8C5PLU3_9ANUR</name>
<dbReference type="PANTHER" id="PTHR25465:SF41">
    <property type="entry name" value="E3 UBIQUITIN-PROTEIN LIGASE RNF135"/>
    <property type="match status" value="1"/>
</dbReference>
<accession>A0A8C5PLU3</accession>
<evidence type="ECO:0000313" key="9">
    <source>
        <dbReference type="Proteomes" id="UP000694569"/>
    </source>
</evidence>
<dbReference type="InterPro" id="IPR003877">
    <property type="entry name" value="SPRY_dom"/>
</dbReference>
<feature type="coiled-coil region" evidence="5">
    <location>
        <begin position="124"/>
        <end position="165"/>
    </location>
</feature>
<reference evidence="8" key="2">
    <citation type="submission" date="2025-09" db="UniProtKB">
        <authorList>
            <consortium name="Ensembl"/>
        </authorList>
    </citation>
    <scope>IDENTIFICATION</scope>
</reference>
<keyword evidence="1" id="KW-0479">Metal-binding</keyword>
<evidence type="ECO:0000259" key="6">
    <source>
        <dbReference type="PROSITE" id="PS50119"/>
    </source>
</evidence>
<keyword evidence="5" id="KW-0175">Coiled coil</keyword>
<dbReference type="InterPro" id="IPR003879">
    <property type="entry name" value="Butyrophylin_SPRY"/>
</dbReference>
<dbReference type="Gene3D" id="3.30.160.60">
    <property type="entry name" value="Classic Zinc Finger"/>
    <property type="match status" value="1"/>
</dbReference>
<dbReference type="Proteomes" id="UP000694569">
    <property type="component" value="Unplaced"/>
</dbReference>
<dbReference type="GeneTree" id="ENSGT01030000234583"/>
<dbReference type="OrthoDB" id="6105938at2759"/>
<dbReference type="PRINTS" id="PR01407">
    <property type="entry name" value="BUTYPHLNCDUF"/>
</dbReference>
<protein>
    <submittedName>
        <fullName evidence="8">Uncharacterized protein</fullName>
    </submittedName>
</protein>
<keyword evidence="3" id="KW-0862">Zinc</keyword>
<evidence type="ECO:0000256" key="1">
    <source>
        <dbReference type="ARBA" id="ARBA00022723"/>
    </source>
</evidence>
<dbReference type="GO" id="GO:0008270">
    <property type="term" value="F:zinc ion binding"/>
    <property type="evidence" value="ECO:0007669"/>
    <property type="project" value="UniProtKB-KW"/>
</dbReference>
<dbReference type="Gene3D" id="4.10.830.40">
    <property type="match status" value="1"/>
</dbReference>
<dbReference type="PANTHER" id="PTHR25465">
    <property type="entry name" value="B-BOX DOMAIN CONTAINING"/>
    <property type="match status" value="1"/>
</dbReference>
<dbReference type="Gene3D" id="2.60.120.920">
    <property type="match status" value="1"/>
</dbReference>
<reference evidence="8" key="1">
    <citation type="submission" date="2025-08" db="UniProtKB">
        <authorList>
            <consortium name="Ensembl"/>
        </authorList>
    </citation>
    <scope>IDENTIFICATION</scope>
</reference>
<feature type="domain" description="B30.2/SPRY" evidence="7">
    <location>
        <begin position="281"/>
        <end position="443"/>
    </location>
</feature>
<dbReference type="InterPro" id="IPR000315">
    <property type="entry name" value="Znf_B-box"/>
</dbReference>
<dbReference type="InterPro" id="IPR001870">
    <property type="entry name" value="B30.2/SPRY"/>
</dbReference>
<dbReference type="PROSITE" id="PS50119">
    <property type="entry name" value="ZF_BBOX"/>
    <property type="match status" value="1"/>
</dbReference>
<evidence type="ECO:0000256" key="2">
    <source>
        <dbReference type="ARBA" id="ARBA00022771"/>
    </source>
</evidence>
<sequence>MDRTALQRNMKLCNIAERFLTAQPEKEDSEIFCTYCIDVPLLAAKTCLHCEASLCDLHLSVHSKSTEHVLTEPIPYPGNRKCYVQKKALKYYCPQDAVCVCVSCCLVGEHRGHQVCSMDEALKKEKKKKKKEKMRNALEKITSRREETEKQVQGLEKHKFKVQEKAAGLIERVTGFFQDIREKLATLEGKVLSEIFRQEEQISLRISNLIKQMEDLYQKMSLLKDLCKETDPLAVLQDQESHKAVSSDTKKEEEEEKEKYNKISLEDLDEFLISLGLHKDLTDIIADVTTKSGFHVPTASNILLDVNTAANNVSVSSDLKKASASIEWLQRPQSGERFQSSQVFSRGTFPSGRHYWEVEISNSGTCRLGVLYLSVEKCGQNSLCENNIKSWCLRIENNQFLALHNSLRYEVEVKASCRRFGIFLDYDAGRLSFYELCDPVRHL</sequence>
<dbReference type="SUPFAM" id="SSF49899">
    <property type="entry name" value="Concanavalin A-like lectins/glucanases"/>
    <property type="match status" value="1"/>
</dbReference>
<evidence type="ECO:0000256" key="3">
    <source>
        <dbReference type="ARBA" id="ARBA00022833"/>
    </source>
</evidence>
<evidence type="ECO:0000313" key="8">
    <source>
        <dbReference type="Ensembl" id="ENSLLEP00000024585.1"/>
    </source>
</evidence>
<dbReference type="Pfam" id="PF00622">
    <property type="entry name" value="SPRY"/>
    <property type="match status" value="1"/>
</dbReference>
<dbReference type="InterPro" id="IPR013320">
    <property type="entry name" value="ConA-like_dom_sf"/>
</dbReference>
<feature type="domain" description="B box-type" evidence="6">
    <location>
        <begin position="77"/>
        <end position="118"/>
    </location>
</feature>
<keyword evidence="2 4" id="KW-0863">Zinc-finger</keyword>
<dbReference type="Ensembl" id="ENSLLET00000025524.1">
    <property type="protein sequence ID" value="ENSLLEP00000024585.1"/>
    <property type="gene ID" value="ENSLLEG00000015654.1"/>
</dbReference>
<dbReference type="InterPro" id="IPR043136">
    <property type="entry name" value="B30.2/SPRY_sf"/>
</dbReference>
<dbReference type="PROSITE" id="PS50188">
    <property type="entry name" value="B302_SPRY"/>
    <property type="match status" value="1"/>
</dbReference>
<evidence type="ECO:0000256" key="4">
    <source>
        <dbReference type="PROSITE-ProRule" id="PRU00024"/>
    </source>
</evidence>
<keyword evidence="9" id="KW-1185">Reference proteome</keyword>
<evidence type="ECO:0000256" key="5">
    <source>
        <dbReference type="SAM" id="Coils"/>
    </source>
</evidence>
<organism evidence="8 9">
    <name type="scientific">Leptobrachium leishanense</name>
    <name type="common">Leishan spiny toad</name>
    <dbReference type="NCBI Taxonomy" id="445787"/>
    <lineage>
        <taxon>Eukaryota</taxon>
        <taxon>Metazoa</taxon>
        <taxon>Chordata</taxon>
        <taxon>Craniata</taxon>
        <taxon>Vertebrata</taxon>
        <taxon>Euteleostomi</taxon>
        <taxon>Amphibia</taxon>
        <taxon>Batrachia</taxon>
        <taxon>Anura</taxon>
        <taxon>Pelobatoidea</taxon>
        <taxon>Megophryidae</taxon>
        <taxon>Leptobrachium</taxon>
    </lineage>
</organism>
<evidence type="ECO:0000259" key="7">
    <source>
        <dbReference type="PROSITE" id="PS50188"/>
    </source>
</evidence>
<dbReference type="AlphaFoldDB" id="A0A8C5PLU3"/>
<dbReference type="SMART" id="SM00336">
    <property type="entry name" value="BBOX"/>
    <property type="match status" value="1"/>
</dbReference>
<dbReference type="SUPFAM" id="SSF57845">
    <property type="entry name" value="B-box zinc-binding domain"/>
    <property type="match status" value="1"/>
</dbReference>
<dbReference type="InterPro" id="IPR051051">
    <property type="entry name" value="E3_ubiq-ligase_TRIM/RNF"/>
</dbReference>
<dbReference type="Pfam" id="PF00643">
    <property type="entry name" value="zf-B_box"/>
    <property type="match status" value="1"/>
</dbReference>
<proteinExistence type="predicted"/>